<keyword evidence="1" id="KW-0805">Transcription regulation</keyword>
<keyword evidence="2" id="KW-0731">Sigma factor</keyword>
<evidence type="ECO:0000259" key="5">
    <source>
        <dbReference type="Pfam" id="PF04542"/>
    </source>
</evidence>
<dbReference type="InterPro" id="IPR013325">
    <property type="entry name" value="RNA_pol_sigma_r2"/>
</dbReference>
<dbReference type="InterPro" id="IPR039425">
    <property type="entry name" value="RNA_pol_sigma-70-like"/>
</dbReference>
<dbReference type="PANTHER" id="PTHR43133">
    <property type="entry name" value="RNA POLYMERASE ECF-TYPE SIGMA FACTO"/>
    <property type="match status" value="1"/>
</dbReference>
<dbReference type="OrthoDB" id="1116697at2"/>
<dbReference type="Proteomes" id="UP000198510">
    <property type="component" value="Unassembled WGS sequence"/>
</dbReference>
<organism evidence="6 7">
    <name type="scientific">Catalinimonas alkaloidigena</name>
    <dbReference type="NCBI Taxonomy" id="1075417"/>
    <lineage>
        <taxon>Bacteria</taxon>
        <taxon>Pseudomonadati</taxon>
        <taxon>Bacteroidota</taxon>
        <taxon>Cytophagia</taxon>
        <taxon>Cytophagales</taxon>
        <taxon>Catalimonadaceae</taxon>
        <taxon>Catalinimonas</taxon>
    </lineage>
</organism>
<dbReference type="SUPFAM" id="SSF88946">
    <property type="entry name" value="Sigma2 domain of RNA polymerase sigma factors"/>
    <property type="match status" value="1"/>
</dbReference>
<reference evidence="6 7" key="1">
    <citation type="submission" date="2016-10" db="EMBL/GenBank/DDBJ databases">
        <authorList>
            <person name="de Groot N.N."/>
        </authorList>
    </citation>
    <scope>NUCLEOTIDE SEQUENCE [LARGE SCALE GENOMIC DNA]</scope>
    <source>
        <strain evidence="6 7">DSM 25186</strain>
    </source>
</reference>
<evidence type="ECO:0000313" key="7">
    <source>
        <dbReference type="Proteomes" id="UP000198510"/>
    </source>
</evidence>
<feature type="domain" description="RNA polymerase sigma-70 region 2" evidence="5">
    <location>
        <begin position="28"/>
        <end position="97"/>
    </location>
</feature>
<evidence type="ECO:0000256" key="3">
    <source>
        <dbReference type="ARBA" id="ARBA00023125"/>
    </source>
</evidence>
<dbReference type="InterPro" id="IPR014284">
    <property type="entry name" value="RNA_pol_sigma-70_dom"/>
</dbReference>
<evidence type="ECO:0000256" key="2">
    <source>
        <dbReference type="ARBA" id="ARBA00023082"/>
    </source>
</evidence>
<keyword evidence="4" id="KW-0804">Transcription</keyword>
<evidence type="ECO:0000256" key="4">
    <source>
        <dbReference type="ARBA" id="ARBA00023163"/>
    </source>
</evidence>
<dbReference type="GO" id="GO:0016987">
    <property type="term" value="F:sigma factor activity"/>
    <property type="evidence" value="ECO:0007669"/>
    <property type="project" value="UniProtKB-KW"/>
</dbReference>
<dbReference type="Pfam" id="PF04542">
    <property type="entry name" value="Sigma70_r2"/>
    <property type="match status" value="1"/>
</dbReference>
<keyword evidence="7" id="KW-1185">Reference proteome</keyword>
<dbReference type="Gene3D" id="1.10.1740.10">
    <property type="match status" value="1"/>
</dbReference>
<keyword evidence="3" id="KW-0238">DNA-binding</keyword>
<dbReference type="AlphaFoldDB" id="A0A1G9G816"/>
<dbReference type="RefSeq" id="WP_089681787.1">
    <property type="nucleotide sequence ID" value="NZ_FNFO01000004.1"/>
</dbReference>
<dbReference type="PANTHER" id="PTHR43133:SF8">
    <property type="entry name" value="RNA POLYMERASE SIGMA FACTOR HI_1459-RELATED"/>
    <property type="match status" value="1"/>
</dbReference>
<evidence type="ECO:0000313" key="6">
    <source>
        <dbReference type="EMBL" id="SDK96737.1"/>
    </source>
</evidence>
<accession>A0A1G9G816</accession>
<protein>
    <submittedName>
        <fullName evidence="6">RNA polymerase sigma factor, sigma-70 family</fullName>
    </submittedName>
</protein>
<dbReference type="InterPro" id="IPR007627">
    <property type="entry name" value="RNA_pol_sigma70_r2"/>
</dbReference>
<dbReference type="GO" id="GO:0003677">
    <property type="term" value="F:DNA binding"/>
    <property type="evidence" value="ECO:0007669"/>
    <property type="project" value="UniProtKB-KW"/>
</dbReference>
<dbReference type="GO" id="GO:0006352">
    <property type="term" value="P:DNA-templated transcription initiation"/>
    <property type="evidence" value="ECO:0007669"/>
    <property type="project" value="InterPro"/>
</dbReference>
<gene>
    <name evidence="6" type="ORF">SAMN05421823_10414</name>
</gene>
<dbReference type="EMBL" id="FNFO01000004">
    <property type="protein sequence ID" value="SDK96737.1"/>
    <property type="molecule type" value="Genomic_DNA"/>
</dbReference>
<dbReference type="NCBIfam" id="TIGR02937">
    <property type="entry name" value="sigma70-ECF"/>
    <property type="match status" value="1"/>
</dbReference>
<evidence type="ECO:0000256" key="1">
    <source>
        <dbReference type="ARBA" id="ARBA00023015"/>
    </source>
</evidence>
<name>A0A1G9G816_9BACT</name>
<dbReference type="STRING" id="1075417.SAMN05421823_10414"/>
<proteinExistence type="predicted"/>
<sequence length="186" mass="21705">MMERPHPPCQTQLLADLRAGEAAAYEALYAQAYPAIARLVRQNRGQDDDAQDLFQEAMLVLHQKMARPNFQLAASLHTFLYAIARNLWLKKLRDETWITTDDAERLAALHDQQAWQTPEPAEPERETAVHTWLTHITDHCQQVLQSLYFQEQPMEELMHTMGWKNKHTASNQKYKCIQQIRKVAER</sequence>